<evidence type="ECO:0000256" key="3">
    <source>
        <dbReference type="ARBA" id="ARBA00013253"/>
    </source>
</evidence>
<dbReference type="OrthoDB" id="9808041at2"/>
<comment type="caution">
    <text evidence="14">The sequence shown here is derived from an EMBL/GenBank/DDBJ whole genome shotgun (WGS) entry which is preliminary data.</text>
</comment>
<evidence type="ECO:0000256" key="7">
    <source>
        <dbReference type="ARBA" id="ARBA00022777"/>
    </source>
</evidence>
<dbReference type="InterPro" id="IPR035907">
    <property type="entry name" value="Hppk_sf"/>
</dbReference>
<dbReference type="NCBIfam" id="TIGR01498">
    <property type="entry name" value="folK"/>
    <property type="match status" value="1"/>
</dbReference>
<dbReference type="EMBL" id="MPRJ01000112">
    <property type="protein sequence ID" value="OOZ34400.1"/>
    <property type="molecule type" value="Genomic_DNA"/>
</dbReference>
<dbReference type="Gene3D" id="3.30.70.560">
    <property type="entry name" value="7,8-Dihydro-6-hydroxymethylpterin-pyrophosphokinase HPPK"/>
    <property type="match status" value="1"/>
</dbReference>
<keyword evidence="9" id="KW-0289">Folate biosynthesis</keyword>
<evidence type="ECO:0000256" key="9">
    <source>
        <dbReference type="ARBA" id="ARBA00022909"/>
    </source>
</evidence>
<evidence type="ECO:0000256" key="6">
    <source>
        <dbReference type="ARBA" id="ARBA00022741"/>
    </source>
</evidence>
<protein>
    <recommendedName>
        <fullName evidence="4">2-amino-4-hydroxy-6-hydroxymethyldihydropteridine pyrophosphokinase</fullName>
        <ecNumber evidence="3">2.7.6.3</ecNumber>
    </recommendedName>
    <alternativeName>
        <fullName evidence="11">6-hydroxymethyl-7,8-dihydropterin pyrophosphokinase</fullName>
    </alternativeName>
    <alternativeName>
        <fullName evidence="12">7,8-dihydro-6-hydroxymethylpterin-pyrophosphokinase</fullName>
    </alternativeName>
</protein>
<dbReference type="GO" id="GO:0005524">
    <property type="term" value="F:ATP binding"/>
    <property type="evidence" value="ECO:0007669"/>
    <property type="project" value="UniProtKB-KW"/>
</dbReference>
<comment type="function">
    <text evidence="10">Catalyzes the transfer of pyrophosphate from adenosine triphosphate (ATP) to 6-hydroxymethyl-7,8-dihydropterin, an enzymatic step in folate biosynthesis pathway.</text>
</comment>
<proteinExistence type="inferred from homology"/>
<accession>A0A1T2KNY9</accession>
<evidence type="ECO:0000256" key="11">
    <source>
        <dbReference type="ARBA" id="ARBA00029766"/>
    </source>
</evidence>
<reference evidence="14 15" key="1">
    <citation type="submission" date="2016-11" db="EMBL/GenBank/DDBJ databases">
        <title>Mixed transmission modes and dynamic genome evolution in an obligate animal-bacterial symbiosis.</title>
        <authorList>
            <person name="Russell S.L."/>
            <person name="Corbett-Detig R.B."/>
            <person name="Cavanaugh C.M."/>
        </authorList>
    </citation>
    <scope>NUCLEOTIDE SEQUENCE [LARGE SCALE GENOMIC DNA]</scope>
    <source>
        <strain evidence="14">Se-Cadez</strain>
    </source>
</reference>
<dbReference type="SUPFAM" id="SSF55083">
    <property type="entry name" value="6-hydroxymethyl-7,8-dihydropterin pyrophosphokinase, HPPK"/>
    <property type="match status" value="1"/>
</dbReference>
<evidence type="ECO:0000259" key="13">
    <source>
        <dbReference type="Pfam" id="PF01288"/>
    </source>
</evidence>
<dbReference type="InterPro" id="IPR000550">
    <property type="entry name" value="Hppk"/>
</dbReference>
<evidence type="ECO:0000256" key="12">
    <source>
        <dbReference type="ARBA" id="ARBA00033413"/>
    </source>
</evidence>
<keyword evidence="6" id="KW-0547">Nucleotide-binding</keyword>
<keyword evidence="15" id="KW-1185">Reference proteome</keyword>
<comment type="pathway">
    <text evidence="1">Cofactor biosynthesis; tetrahydrofolate biosynthesis; 2-amino-4-hydroxy-6-hydroxymethyl-7,8-dihydropteridine diphosphate from 7,8-dihydroneopterin triphosphate: step 4/4.</text>
</comment>
<evidence type="ECO:0000256" key="10">
    <source>
        <dbReference type="ARBA" id="ARBA00029409"/>
    </source>
</evidence>
<evidence type="ECO:0000256" key="4">
    <source>
        <dbReference type="ARBA" id="ARBA00016218"/>
    </source>
</evidence>
<evidence type="ECO:0000256" key="1">
    <source>
        <dbReference type="ARBA" id="ARBA00005051"/>
    </source>
</evidence>
<dbReference type="GO" id="GO:0003848">
    <property type="term" value="F:2-amino-4-hydroxy-6-hydroxymethyldihydropteridine diphosphokinase activity"/>
    <property type="evidence" value="ECO:0007669"/>
    <property type="project" value="UniProtKB-EC"/>
</dbReference>
<dbReference type="Pfam" id="PF01288">
    <property type="entry name" value="HPPK"/>
    <property type="match status" value="1"/>
</dbReference>
<dbReference type="PANTHER" id="PTHR43071">
    <property type="entry name" value="2-AMINO-4-HYDROXY-6-HYDROXYMETHYLDIHYDROPTERIDINE PYROPHOSPHOKINASE"/>
    <property type="match status" value="1"/>
</dbReference>
<dbReference type="GO" id="GO:0016301">
    <property type="term" value="F:kinase activity"/>
    <property type="evidence" value="ECO:0007669"/>
    <property type="project" value="UniProtKB-KW"/>
</dbReference>
<feature type="domain" description="7,8-dihydro-6-hydroxymethylpterin-pyrophosphokinase" evidence="13">
    <location>
        <begin position="8"/>
        <end position="134"/>
    </location>
</feature>
<evidence type="ECO:0000256" key="2">
    <source>
        <dbReference type="ARBA" id="ARBA00005810"/>
    </source>
</evidence>
<dbReference type="RefSeq" id="WP_078488272.1">
    <property type="nucleotide sequence ID" value="NZ_MPRJ01000112.1"/>
</dbReference>
<keyword evidence="7 14" id="KW-0418">Kinase</keyword>
<dbReference type="PANTHER" id="PTHR43071:SF1">
    <property type="entry name" value="2-AMINO-4-HYDROXY-6-HYDROXYMETHYLDIHYDROPTERIDINE PYROPHOSPHOKINASE"/>
    <property type="match status" value="1"/>
</dbReference>
<sequence length="163" mass="18088">MPESVLSFIGLGSNLDEPAEQVRSALVQLQALPRCRLVSHSNLYQSKPMGPADQPDYINAVAALETSLESFELLAELQAIETEHGRVRKECWGARTLDLDVLIYDELVIDTPQLTIPHPGLPQRAFVLYPLQELVAADFIVPGMGKLRDLLDECPFEGLSIYD</sequence>
<dbReference type="GO" id="GO:0046654">
    <property type="term" value="P:tetrahydrofolate biosynthetic process"/>
    <property type="evidence" value="ECO:0007669"/>
    <property type="project" value="UniProtKB-UniPathway"/>
</dbReference>
<name>A0A1T2KNY9_9GAMM</name>
<dbReference type="GO" id="GO:0046656">
    <property type="term" value="P:folic acid biosynthetic process"/>
    <property type="evidence" value="ECO:0007669"/>
    <property type="project" value="UniProtKB-KW"/>
</dbReference>
<keyword evidence="5" id="KW-0808">Transferase</keyword>
<evidence type="ECO:0000313" key="14">
    <source>
        <dbReference type="EMBL" id="OOZ34400.1"/>
    </source>
</evidence>
<dbReference type="AlphaFoldDB" id="A0A1T2KNY9"/>
<organism evidence="14 15">
    <name type="scientific">Solemya velesiana gill symbiont</name>
    <dbReference type="NCBI Taxonomy" id="1918948"/>
    <lineage>
        <taxon>Bacteria</taxon>
        <taxon>Pseudomonadati</taxon>
        <taxon>Pseudomonadota</taxon>
        <taxon>Gammaproteobacteria</taxon>
        <taxon>sulfur-oxidizing symbionts</taxon>
    </lineage>
</organism>
<evidence type="ECO:0000313" key="15">
    <source>
        <dbReference type="Proteomes" id="UP000190896"/>
    </source>
</evidence>
<gene>
    <name evidence="14" type="ORF">BOW51_12180</name>
</gene>
<evidence type="ECO:0000256" key="5">
    <source>
        <dbReference type="ARBA" id="ARBA00022679"/>
    </source>
</evidence>
<dbReference type="CDD" id="cd00483">
    <property type="entry name" value="HPPK"/>
    <property type="match status" value="1"/>
</dbReference>
<comment type="similarity">
    <text evidence="2">Belongs to the HPPK family.</text>
</comment>
<dbReference type="EC" id="2.7.6.3" evidence="3"/>
<dbReference type="Proteomes" id="UP000190896">
    <property type="component" value="Unassembled WGS sequence"/>
</dbReference>
<evidence type="ECO:0000256" key="8">
    <source>
        <dbReference type="ARBA" id="ARBA00022840"/>
    </source>
</evidence>
<keyword evidence="8" id="KW-0067">ATP-binding</keyword>
<dbReference type="UniPathway" id="UPA00077">
    <property type="reaction ID" value="UER00155"/>
</dbReference>